<keyword evidence="3" id="KW-1185">Reference proteome</keyword>
<gene>
    <name evidence="2" type="ORF">GCM10007916_35720</name>
</gene>
<feature type="chain" id="PRO_5045041210" evidence="1">
    <location>
        <begin position="20"/>
        <end position="114"/>
    </location>
</feature>
<comment type="caution">
    <text evidence="2">The sequence shown here is derived from an EMBL/GenBank/DDBJ whole genome shotgun (WGS) entry which is preliminary data.</text>
</comment>
<dbReference type="EMBL" id="BSPQ01000026">
    <property type="protein sequence ID" value="GLS92500.1"/>
    <property type="molecule type" value="Genomic_DNA"/>
</dbReference>
<organism evidence="2 3">
    <name type="scientific">Psychromonas marina</name>
    <dbReference type="NCBI Taxonomy" id="88364"/>
    <lineage>
        <taxon>Bacteria</taxon>
        <taxon>Pseudomonadati</taxon>
        <taxon>Pseudomonadota</taxon>
        <taxon>Gammaproteobacteria</taxon>
        <taxon>Alteromonadales</taxon>
        <taxon>Psychromonadaceae</taxon>
        <taxon>Psychromonas</taxon>
    </lineage>
</organism>
<evidence type="ECO:0000313" key="3">
    <source>
        <dbReference type="Proteomes" id="UP001157353"/>
    </source>
</evidence>
<evidence type="ECO:0000313" key="2">
    <source>
        <dbReference type="EMBL" id="GLS92500.1"/>
    </source>
</evidence>
<keyword evidence="1" id="KW-0732">Signal</keyword>
<name>A0ABQ6E5B2_9GAMM</name>
<proteinExistence type="predicted"/>
<protein>
    <submittedName>
        <fullName evidence="2">Uncharacterized protein</fullName>
    </submittedName>
</protein>
<sequence>MSKKIIALLNIVVSFSLYAGEITIEKNDSLIRNELFDQKRTRAEQYKQDERERNTSNEYWITQIDPSCGLLKNNQLIYYCAVNGRYYKDEKTTNKRQYRELSTAEVKKIHAEKH</sequence>
<feature type="signal peptide" evidence="1">
    <location>
        <begin position="1"/>
        <end position="19"/>
    </location>
</feature>
<reference evidence="3" key="1">
    <citation type="journal article" date="2019" name="Int. J. Syst. Evol. Microbiol.">
        <title>The Global Catalogue of Microorganisms (GCM) 10K type strain sequencing project: providing services to taxonomists for standard genome sequencing and annotation.</title>
        <authorList>
            <consortium name="The Broad Institute Genomics Platform"/>
            <consortium name="The Broad Institute Genome Sequencing Center for Infectious Disease"/>
            <person name="Wu L."/>
            <person name="Ma J."/>
        </authorList>
    </citation>
    <scope>NUCLEOTIDE SEQUENCE [LARGE SCALE GENOMIC DNA]</scope>
    <source>
        <strain evidence="3">NBRC 103166</strain>
    </source>
</reference>
<dbReference type="Proteomes" id="UP001157353">
    <property type="component" value="Unassembled WGS sequence"/>
</dbReference>
<dbReference type="RefSeq" id="WP_284205604.1">
    <property type="nucleotide sequence ID" value="NZ_BSPQ01000026.1"/>
</dbReference>
<accession>A0ABQ6E5B2</accession>
<evidence type="ECO:0000256" key="1">
    <source>
        <dbReference type="SAM" id="SignalP"/>
    </source>
</evidence>